<name>A0ABR2GR55_9EUKA</name>
<evidence type="ECO:0000313" key="2">
    <source>
        <dbReference type="EMBL" id="KAK8835730.1"/>
    </source>
</evidence>
<sequence>MNHKQIIILTLIIVFSVIIIVAASVLIAAAVYGKKLNVHTSKELDGVDPEMCTILYYASIVGNSHNTQLWKLNIHLESNNKKGKIEICYDERRVLSVVDPTKRESYISLGLYIESLMMLLQTYGYDANLTYPASIINNVKNDQISSPVSIIYYAKNKQTKTSQQKIDEIISLIEKRHTDKGSFKKNKLTSEHVNLLKQKFTNDLSIYLNGEENFNYIKDKTIDSIKTQSNDQAYRVELAEWLRFSNKESNQKLDGIDADMMGFSGLKKGFYYMTIHRKTAKGNKFAKQGISTAKNQVKNCGSFILILGDTSSIASQIEIGRTVHRIWLECTKNGISLHPMSSILEIDPYKSNIKNDLKLNKNVQMVFRAGYSKKYGSNIKLRRNLKDYITVLK</sequence>
<evidence type="ECO:0000313" key="3">
    <source>
        <dbReference type="Proteomes" id="UP001470230"/>
    </source>
</evidence>
<accession>A0ABR2GR55</accession>
<feature type="transmembrane region" description="Helical" evidence="1">
    <location>
        <begin position="6"/>
        <end position="32"/>
    </location>
</feature>
<keyword evidence="1" id="KW-1133">Transmembrane helix</keyword>
<evidence type="ECO:0000256" key="1">
    <source>
        <dbReference type="SAM" id="Phobius"/>
    </source>
</evidence>
<organism evidence="2 3">
    <name type="scientific">Tritrichomonas musculus</name>
    <dbReference type="NCBI Taxonomy" id="1915356"/>
    <lineage>
        <taxon>Eukaryota</taxon>
        <taxon>Metamonada</taxon>
        <taxon>Parabasalia</taxon>
        <taxon>Tritrichomonadida</taxon>
        <taxon>Tritrichomonadidae</taxon>
        <taxon>Tritrichomonas</taxon>
    </lineage>
</organism>
<dbReference type="Proteomes" id="UP001470230">
    <property type="component" value="Unassembled WGS sequence"/>
</dbReference>
<reference evidence="2 3" key="1">
    <citation type="submission" date="2024-04" db="EMBL/GenBank/DDBJ databases">
        <title>Tritrichomonas musculus Genome.</title>
        <authorList>
            <person name="Alves-Ferreira E."/>
            <person name="Grigg M."/>
            <person name="Lorenzi H."/>
            <person name="Galac M."/>
        </authorList>
    </citation>
    <scope>NUCLEOTIDE SEQUENCE [LARGE SCALE GENOMIC DNA]</scope>
    <source>
        <strain evidence="2 3">EAF2021</strain>
    </source>
</reference>
<dbReference type="EMBL" id="JAPFFF010000075">
    <property type="protein sequence ID" value="KAK8835730.1"/>
    <property type="molecule type" value="Genomic_DNA"/>
</dbReference>
<proteinExistence type="predicted"/>
<dbReference type="Gene3D" id="3.40.109.10">
    <property type="entry name" value="NADH Oxidase"/>
    <property type="match status" value="1"/>
</dbReference>
<gene>
    <name evidence="2" type="ORF">M9Y10_040549</name>
</gene>
<keyword evidence="3" id="KW-1185">Reference proteome</keyword>
<keyword evidence="1" id="KW-0812">Transmembrane</keyword>
<keyword evidence="1" id="KW-0472">Membrane</keyword>
<dbReference type="InterPro" id="IPR000415">
    <property type="entry name" value="Nitroreductase-like"/>
</dbReference>
<comment type="caution">
    <text evidence="2">The sequence shown here is derived from an EMBL/GenBank/DDBJ whole genome shotgun (WGS) entry which is preliminary data.</text>
</comment>
<protein>
    <recommendedName>
        <fullName evidence="4">Nitroreductase domain-containing protein</fullName>
    </recommendedName>
</protein>
<evidence type="ECO:0008006" key="4">
    <source>
        <dbReference type="Google" id="ProtNLM"/>
    </source>
</evidence>